<comment type="caution">
    <text evidence="6">The sequence shown here is derived from an EMBL/GenBank/DDBJ whole genome shotgun (WGS) entry which is preliminary data.</text>
</comment>
<evidence type="ECO:0000256" key="1">
    <source>
        <dbReference type="ARBA" id="ARBA00006217"/>
    </source>
</evidence>
<protein>
    <recommendedName>
        <fullName evidence="5">Carbonic anhydrase</fullName>
        <ecNumber evidence="5">4.2.1.1</ecNumber>
    </recommendedName>
    <alternativeName>
        <fullName evidence="5">Carbonate dehydratase</fullName>
    </alternativeName>
</protein>
<keyword evidence="2 4" id="KW-0479">Metal-binding</keyword>
<dbReference type="SMART" id="SM00947">
    <property type="entry name" value="Pro_CA"/>
    <property type="match status" value="1"/>
</dbReference>
<dbReference type="Gene3D" id="3.40.1050.10">
    <property type="entry name" value="Carbonic anhydrase"/>
    <property type="match status" value="1"/>
</dbReference>
<comment type="function">
    <text evidence="5">Reversible hydration of carbon dioxide.</text>
</comment>
<accession>A0A438N6U5</accession>
<dbReference type="InterPro" id="IPR001765">
    <property type="entry name" value="Carbonic_anhydrase"/>
</dbReference>
<keyword evidence="5" id="KW-0456">Lyase</keyword>
<evidence type="ECO:0000256" key="2">
    <source>
        <dbReference type="ARBA" id="ARBA00022723"/>
    </source>
</evidence>
<comment type="catalytic activity">
    <reaction evidence="5">
        <text>hydrogencarbonate + H(+) = CO2 + H2O</text>
        <dbReference type="Rhea" id="RHEA:10748"/>
        <dbReference type="ChEBI" id="CHEBI:15377"/>
        <dbReference type="ChEBI" id="CHEBI:15378"/>
        <dbReference type="ChEBI" id="CHEBI:16526"/>
        <dbReference type="ChEBI" id="CHEBI:17544"/>
        <dbReference type="EC" id="4.2.1.1"/>
    </reaction>
</comment>
<name>A0A438N6U5_EXOME</name>
<dbReference type="AlphaFoldDB" id="A0A438N6U5"/>
<feature type="binding site" evidence="4">
    <location>
        <position position="55"/>
    </location>
    <ligand>
        <name>Zn(2+)</name>
        <dbReference type="ChEBI" id="CHEBI:29105"/>
    </ligand>
</feature>
<dbReference type="PANTHER" id="PTHR43175">
    <property type="entry name" value="CARBONIC ANHYDRASE"/>
    <property type="match status" value="1"/>
</dbReference>
<comment type="similarity">
    <text evidence="1 5">Belongs to the beta-class carbonic anhydrase family.</text>
</comment>
<organism evidence="6 7">
    <name type="scientific">Exophiala mesophila</name>
    <name type="common">Black yeast-like fungus</name>
    <dbReference type="NCBI Taxonomy" id="212818"/>
    <lineage>
        <taxon>Eukaryota</taxon>
        <taxon>Fungi</taxon>
        <taxon>Dikarya</taxon>
        <taxon>Ascomycota</taxon>
        <taxon>Pezizomycotina</taxon>
        <taxon>Eurotiomycetes</taxon>
        <taxon>Chaetothyriomycetidae</taxon>
        <taxon>Chaetothyriales</taxon>
        <taxon>Herpotrichiellaceae</taxon>
        <taxon>Exophiala</taxon>
    </lineage>
</organism>
<evidence type="ECO:0000313" key="7">
    <source>
        <dbReference type="Proteomes" id="UP000288859"/>
    </source>
</evidence>
<sequence>MSVPKKEFENGISVEELLERNKQYAQTEHKKLPDLVSLMGGNPALYGPHILVLSCLDSRSNPYQVLGLKPYEAIVLRHIAGRITSAEFEIAGLDTLFHLTQIIVLQHTNCGASVINPQMVLDSIKQKRPELKDSDYLTGLEGKFPSLDRDSHRGLKYELRAVKESKILRKDLIDNVVGLYLNVDTGLVDRVFEDS</sequence>
<comment type="cofactor">
    <cofactor evidence="4">
        <name>Zn(2+)</name>
        <dbReference type="ChEBI" id="CHEBI:29105"/>
    </cofactor>
    <text evidence="4">Binds 1 zinc ion per subunit.</text>
</comment>
<evidence type="ECO:0000313" key="6">
    <source>
        <dbReference type="EMBL" id="RVX71495.1"/>
    </source>
</evidence>
<dbReference type="OrthoDB" id="10248475at2759"/>
<gene>
    <name evidence="6" type="ORF">B0A52_05067</name>
</gene>
<dbReference type="InterPro" id="IPR036874">
    <property type="entry name" value="Carbonic_anhydrase_sf"/>
</dbReference>
<evidence type="ECO:0000256" key="3">
    <source>
        <dbReference type="ARBA" id="ARBA00022833"/>
    </source>
</evidence>
<dbReference type="EC" id="4.2.1.1" evidence="5"/>
<keyword evidence="3 4" id="KW-0862">Zinc</keyword>
<evidence type="ECO:0000256" key="4">
    <source>
        <dbReference type="PIRSR" id="PIRSR601765-1"/>
    </source>
</evidence>
<dbReference type="PANTHER" id="PTHR43175:SF3">
    <property type="entry name" value="CARBON DISULFIDE HYDROLASE"/>
    <property type="match status" value="1"/>
</dbReference>
<feature type="binding site" evidence="4">
    <location>
        <position position="57"/>
    </location>
    <ligand>
        <name>Zn(2+)</name>
        <dbReference type="ChEBI" id="CHEBI:29105"/>
    </ligand>
</feature>
<dbReference type="GO" id="GO:0004089">
    <property type="term" value="F:carbonate dehydratase activity"/>
    <property type="evidence" value="ECO:0007669"/>
    <property type="project" value="UniProtKB-UniRule"/>
</dbReference>
<dbReference type="EMBL" id="NAJM01000017">
    <property type="protein sequence ID" value="RVX71495.1"/>
    <property type="molecule type" value="Genomic_DNA"/>
</dbReference>
<dbReference type="Proteomes" id="UP000288859">
    <property type="component" value="Unassembled WGS sequence"/>
</dbReference>
<feature type="binding site" evidence="4">
    <location>
        <position position="110"/>
    </location>
    <ligand>
        <name>Zn(2+)</name>
        <dbReference type="ChEBI" id="CHEBI:29105"/>
    </ligand>
</feature>
<dbReference type="Pfam" id="PF00484">
    <property type="entry name" value="Pro_CA"/>
    <property type="match status" value="1"/>
</dbReference>
<evidence type="ECO:0000256" key="5">
    <source>
        <dbReference type="RuleBase" id="RU003956"/>
    </source>
</evidence>
<proteinExistence type="inferred from homology"/>
<dbReference type="SUPFAM" id="SSF53056">
    <property type="entry name" value="beta-carbonic anhydrase, cab"/>
    <property type="match status" value="1"/>
</dbReference>
<reference evidence="6 7" key="1">
    <citation type="submission" date="2017-03" db="EMBL/GenBank/DDBJ databases">
        <title>Genomes of endolithic fungi from Antarctica.</title>
        <authorList>
            <person name="Coleine C."/>
            <person name="Masonjones S."/>
            <person name="Stajich J.E."/>
        </authorList>
    </citation>
    <scope>NUCLEOTIDE SEQUENCE [LARGE SCALE GENOMIC DNA]</scope>
    <source>
        <strain evidence="6 7">CCFEE 6314</strain>
    </source>
</reference>
<dbReference type="GO" id="GO:0008270">
    <property type="term" value="F:zinc ion binding"/>
    <property type="evidence" value="ECO:0007669"/>
    <property type="project" value="UniProtKB-UniRule"/>
</dbReference>
<feature type="binding site" evidence="4">
    <location>
        <position position="107"/>
    </location>
    <ligand>
        <name>Zn(2+)</name>
        <dbReference type="ChEBI" id="CHEBI:29105"/>
    </ligand>
</feature>